<gene>
    <name evidence="4" type="ORF">CWD88_10320</name>
    <name evidence="3" type="ORF">Y036_1911</name>
</gene>
<reference evidence="4 6" key="2">
    <citation type="submission" date="2017-11" db="EMBL/GenBank/DDBJ databases">
        <title>Molecular characterization of Burkholderia pseudomallei and closely related isolates from Vietnam.</title>
        <authorList>
            <person name="Ustinov D.V."/>
            <person name="Antonov A.S."/>
            <person name="Avdusheva E.F."/>
            <person name="Shpak I.M."/>
            <person name="Zakharova I.B."/>
            <person name="Thi L.A."/>
            <person name="Teteryatnikova N."/>
            <person name="Lopasteyskaya Y.A."/>
            <person name="Kuzyutina J.A."/>
            <person name="Ngo T.N."/>
            <person name="Victorov D.V."/>
        </authorList>
    </citation>
    <scope>NUCLEOTIDE SEQUENCE [LARGE SCALE GENOMIC DNA]</scope>
    <source>
        <strain evidence="4 6">V1512</strain>
    </source>
</reference>
<organism evidence="3 5">
    <name type="scientific">Burkholderia pseudomallei</name>
    <name type="common">Pseudomonas pseudomallei</name>
    <dbReference type="NCBI Taxonomy" id="28450"/>
    <lineage>
        <taxon>Bacteria</taxon>
        <taxon>Pseudomonadati</taxon>
        <taxon>Pseudomonadota</taxon>
        <taxon>Betaproteobacteria</taxon>
        <taxon>Burkholderiales</taxon>
        <taxon>Burkholderiaceae</taxon>
        <taxon>Burkholderia</taxon>
        <taxon>pseudomallei group</taxon>
    </lineage>
</organism>
<dbReference type="RefSeq" id="WP_004198380.1">
    <property type="nucleotide sequence ID" value="NZ_AP028071.1"/>
</dbReference>
<evidence type="ECO:0000313" key="6">
    <source>
        <dbReference type="Proteomes" id="UP000231878"/>
    </source>
</evidence>
<sequence>MNDKPQDWKNYEDFAAGIDTNRLPATDALVGRALTFELPGGAFAANFVDGQTLSWRRGETGGTDWYEAIEVAPDTFFVDVTFKSRPAEALTLVFNTATRRALGILSRIRSRDEAGAAPRVAQDFLVGTIAGGQADAGVSGILGIAGAEPAETRDLIGTRTLNVYSPNHTYEHTYLSSTRYCWQCLVGEQRGHGDVDLATTYKFADDLYVFTFREFLIPVASVFVFNFAAGRSTGKFLGETGDGAIANRPAGSFIRKLSQAVYPDDAQPI</sequence>
<dbReference type="OMA" id="ERYAWQC"/>
<comment type="caution">
    <text evidence="3">The sequence shown here is derived from an EMBL/GenBank/DDBJ whole genome shotgun (WGS) entry which is preliminary data.</text>
</comment>
<dbReference type="EMBL" id="JQIM01000010">
    <property type="protein sequence ID" value="KGX07208.1"/>
    <property type="molecule type" value="Genomic_DNA"/>
</dbReference>
<dbReference type="KEGG" id="but:X994_2614"/>
<reference evidence="3 5" key="1">
    <citation type="submission" date="2014-08" db="EMBL/GenBank/DDBJ databases">
        <authorList>
            <person name="Bunnell A."/>
            <person name="Chain P.S."/>
            <person name="Chertkov O."/>
            <person name="Currie B.J."/>
            <person name="Daligault H.E."/>
            <person name="Davenport K.W."/>
            <person name="Davis C."/>
            <person name="Gleasner C.D."/>
            <person name="Johnson S.L."/>
            <person name="Kaestli M."/>
            <person name="Koren S."/>
            <person name="Kunde Y.A."/>
            <person name="Mayo M."/>
            <person name="McMurry K.K."/>
            <person name="Price E.P."/>
            <person name="Reitenga K.G."/>
            <person name="Robison R."/>
            <person name="Rosovitz M.J."/>
            <person name="Sarovich D.S."/>
            <person name="Teshima H."/>
        </authorList>
    </citation>
    <scope>NUCLEOTIDE SEQUENCE [LARGE SCALE GENOMIC DNA]</scope>
    <source>
        <strain evidence="3 5">MSHR44</strain>
    </source>
</reference>
<evidence type="ECO:0000259" key="2">
    <source>
        <dbReference type="Pfam" id="PF17409"/>
    </source>
</evidence>
<dbReference type="Proteomes" id="UP000231878">
    <property type="component" value="Unassembled WGS sequence"/>
</dbReference>
<feature type="domain" description="Molybdenum cofactor biosynthesis protein F N-terminal" evidence="1">
    <location>
        <begin position="6"/>
        <end position="109"/>
    </location>
</feature>
<evidence type="ECO:0000313" key="3">
    <source>
        <dbReference type="EMBL" id="KGX07208.1"/>
    </source>
</evidence>
<evidence type="ECO:0000259" key="1">
    <source>
        <dbReference type="Pfam" id="PF10703"/>
    </source>
</evidence>
<dbReference type="Proteomes" id="UP000030475">
    <property type="component" value="Unassembled WGS sequence"/>
</dbReference>
<dbReference type="InterPro" id="IPR024724">
    <property type="entry name" value="MoaF_N"/>
</dbReference>
<evidence type="ECO:0000313" key="4">
    <source>
        <dbReference type="EMBL" id="PJO66232.1"/>
    </source>
</evidence>
<protein>
    <submittedName>
        <fullName evidence="3">Molybdenum cofactor biosynthesis F family protein</fullName>
    </submittedName>
    <submittedName>
        <fullName evidence="4">Molybdenum cofactor biosynthesis protein F</fullName>
    </submittedName>
</protein>
<dbReference type="InterPro" id="IPR035348">
    <property type="entry name" value="MoaF_C"/>
</dbReference>
<dbReference type="Pfam" id="PF10703">
    <property type="entry name" value="MoaF"/>
    <property type="match status" value="1"/>
</dbReference>
<proteinExistence type="predicted"/>
<accession>A0A095JEW8</accession>
<dbReference type="GeneID" id="93058560"/>
<feature type="domain" description="MoaF C-terminal" evidence="2">
    <location>
        <begin position="150"/>
        <end position="259"/>
    </location>
</feature>
<dbReference type="Pfam" id="PF17409">
    <property type="entry name" value="MoaF_C"/>
    <property type="match status" value="1"/>
</dbReference>
<evidence type="ECO:0000313" key="5">
    <source>
        <dbReference type="Proteomes" id="UP000030475"/>
    </source>
</evidence>
<name>A0A095JEW8_BURPE</name>
<dbReference type="AlphaFoldDB" id="A0A095JEW8"/>
<dbReference type="EMBL" id="PHRB01000008">
    <property type="protein sequence ID" value="PJO66232.1"/>
    <property type="molecule type" value="Genomic_DNA"/>
</dbReference>
<dbReference type="OrthoDB" id="8537304at2"/>